<keyword evidence="1" id="KW-0732">Signal</keyword>
<dbReference type="PROSITE" id="PS51257">
    <property type="entry name" value="PROKAR_LIPOPROTEIN"/>
    <property type="match status" value="1"/>
</dbReference>
<evidence type="ECO:0000256" key="1">
    <source>
        <dbReference type="SAM" id="SignalP"/>
    </source>
</evidence>
<evidence type="ECO:0008006" key="4">
    <source>
        <dbReference type="Google" id="ProtNLM"/>
    </source>
</evidence>
<evidence type="ECO:0000313" key="3">
    <source>
        <dbReference type="Proteomes" id="UP001500582"/>
    </source>
</evidence>
<organism evidence="2 3">
    <name type="scientific">Mucilaginibacter gynuensis</name>
    <dbReference type="NCBI Taxonomy" id="1302236"/>
    <lineage>
        <taxon>Bacteria</taxon>
        <taxon>Pseudomonadati</taxon>
        <taxon>Bacteroidota</taxon>
        <taxon>Sphingobacteriia</taxon>
        <taxon>Sphingobacteriales</taxon>
        <taxon>Sphingobacteriaceae</taxon>
        <taxon>Mucilaginibacter</taxon>
    </lineage>
</organism>
<reference evidence="3" key="1">
    <citation type="journal article" date="2019" name="Int. J. Syst. Evol. Microbiol.">
        <title>The Global Catalogue of Microorganisms (GCM) 10K type strain sequencing project: providing services to taxonomists for standard genome sequencing and annotation.</title>
        <authorList>
            <consortium name="The Broad Institute Genomics Platform"/>
            <consortium name="The Broad Institute Genome Sequencing Center for Infectious Disease"/>
            <person name="Wu L."/>
            <person name="Ma J."/>
        </authorList>
    </citation>
    <scope>NUCLEOTIDE SEQUENCE [LARGE SCALE GENOMIC DNA]</scope>
    <source>
        <strain evidence="3">JCM 17705</strain>
    </source>
</reference>
<evidence type="ECO:0000313" key="2">
    <source>
        <dbReference type="EMBL" id="GAA4313211.1"/>
    </source>
</evidence>
<comment type="caution">
    <text evidence="2">The sequence shown here is derived from an EMBL/GenBank/DDBJ whole genome shotgun (WGS) entry which is preliminary data.</text>
</comment>
<name>A0ABP8FXU4_9SPHI</name>
<keyword evidence="3" id="KW-1185">Reference proteome</keyword>
<dbReference type="Proteomes" id="UP001500582">
    <property type="component" value="Unassembled WGS sequence"/>
</dbReference>
<sequence length="303" mass="32840">MKYNYLVKSYAKPVTVCVLLGLSLLASCKKDETTSPEPEKEQEAPIRPVTDKSNAYVTSLIEYKPAPGQFINTGFADTTAAKSLLKGPDGFVTLGAWGGYITLGFDHTVLDVQGKPDFIVYGNAFEKFAEPGIIWVMQDTNGNGKADDTWYELAGSAYYKDGYVRDYTVTYTRPASDTASVPWKDNKGNSGVIATNMFHTQPYFPASVSGNEYTLSGSLLPSTNINDDDPFYITSGSFDFGYADNSSGGDKVDIANAIDAKGNKVNLKGIDFVKIQTGILYNMGWLGEQSTEVSGVADLSLLK</sequence>
<protein>
    <recommendedName>
        <fullName evidence="4">Cell surface protein</fullName>
    </recommendedName>
</protein>
<feature type="chain" id="PRO_5045195812" description="Cell surface protein" evidence="1">
    <location>
        <begin position="27"/>
        <end position="303"/>
    </location>
</feature>
<accession>A0ABP8FXU4</accession>
<dbReference type="EMBL" id="BAABFT010000002">
    <property type="protein sequence ID" value="GAA4313211.1"/>
    <property type="molecule type" value="Genomic_DNA"/>
</dbReference>
<gene>
    <name evidence="2" type="ORF">GCM10023149_08880</name>
</gene>
<dbReference type="RefSeq" id="WP_345209796.1">
    <property type="nucleotide sequence ID" value="NZ_BAABFT010000002.1"/>
</dbReference>
<feature type="signal peptide" evidence="1">
    <location>
        <begin position="1"/>
        <end position="26"/>
    </location>
</feature>
<proteinExistence type="predicted"/>